<reference evidence="3" key="2">
    <citation type="journal article" date="2022" name="BMC Genomics">
        <title>Comparative genome analysis of mycobacteria focusing on tRNA and non-coding RNA.</title>
        <authorList>
            <person name="Behra P.R.K."/>
            <person name="Pettersson B.M.F."/>
            <person name="Ramesh M."/>
            <person name="Das S."/>
            <person name="Dasgupta S."/>
            <person name="Kirsebom L.A."/>
        </authorList>
    </citation>
    <scope>NUCLEOTIDE SEQUENCE</scope>
    <source>
        <strain evidence="3">DSM 44838</strain>
    </source>
</reference>
<dbReference type="Pfam" id="PF13472">
    <property type="entry name" value="Lipase_GDSL_2"/>
    <property type="match status" value="1"/>
</dbReference>
<comment type="caution">
    <text evidence="3">The sequence shown here is derived from an EMBL/GenBank/DDBJ whole genome shotgun (WGS) entry which is preliminary data.</text>
</comment>
<dbReference type="AlphaFoldDB" id="A0A9X3C351"/>
<dbReference type="Proteomes" id="UP001141629">
    <property type="component" value="Unassembled WGS sequence"/>
</dbReference>
<dbReference type="InterPro" id="IPR036514">
    <property type="entry name" value="SGNH_hydro_sf"/>
</dbReference>
<proteinExistence type="predicted"/>
<evidence type="ECO:0000259" key="2">
    <source>
        <dbReference type="Pfam" id="PF13472"/>
    </source>
</evidence>
<dbReference type="SUPFAM" id="SSF52266">
    <property type="entry name" value="SGNH hydrolase"/>
    <property type="match status" value="1"/>
</dbReference>
<feature type="domain" description="SGNH hydrolase-type esterase" evidence="2">
    <location>
        <begin position="46"/>
        <end position="216"/>
    </location>
</feature>
<accession>A0A9X3C351</accession>
<gene>
    <name evidence="3" type="ORF">H7K45_13165</name>
</gene>
<reference evidence="3" key="1">
    <citation type="submission" date="2020-07" db="EMBL/GenBank/DDBJ databases">
        <authorList>
            <person name="Pettersson B.M.F."/>
            <person name="Behra P.R.K."/>
            <person name="Ramesh M."/>
            <person name="Das S."/>
            <person name="Dasgupta S."/>
            <person name="Kirsebom L.A."/>
        </authorList>
    </citation>
    <scope>NUCLEOTIDE SEQUENCE</scope>
    <source>
        <strain evidence="3">DSM 44838</strain>
    </source>
</reference>
<dbReference type="CDD" id="cd00229">
    <property type="entry name" value="SGNH_hydrolase"/>
    <property type="match status" value="1"/>
</dbReference>
<protein>
    <submittedName>
        <fullName evidence="3">SGNH/GDSL hydrolase family protein</fullName>
    </submittedName>
</protein>
<evidence type="ECO:0000313" key="4">
    <source>
        <dbReference type="Proteomes" id="UP001141629"/>
    </source>
</evidence>
<keyword evidence="3" id="KW-0378">Hydrolase</keyword>
<dbReference type="GO" id="GO:0016787">
    <property type="term" value="F:hydrolase activity"/>
    <property type="evidence" value="ECO:0007669"/>
    <property type="project" value="UniProtKB-KW"/>
</dbReference>
<evidence type="ECO:0000256" key="1">
    <source>
        <dbReference type="SAM" id="SignalP"/>
    </source>
</evidence>
<dbReference type="PROSITE" id="PS51257">
    <property type="entry name" value="PROKAR_LIPOPROTEIN"/>
    <property type="match status" value="1"/>
</dbReference>
<dbReference type="RefSeq" id="WP_263996260.1">
    <property type="nucleotide sequence ID" value="NZ_JACKVK010000008.1"/>
</dbReference>
<dbReference type="Gene3D" id="3.40.50.1110">
    <property type="entry name" value="SGNH hydrolase"/>
    <property type="match status" value="1"/>
</dbReference>
<feature type="chain" id="PRO_5040807930" evidence="1">
    <location>
        <begin position="20"/>
        <end position="236"/>
    </location>
</feature>
<keyword evidence="4" id="KW-1185">Reference proteome</keyword>
<dbReference type="PANTHER" id="PTHR43784:SF2">
    <property type="entry name" value="GDSL-LIKE LIPASE_ACYLHYDROLASE, PUTATIVE (AFU_ORTHOLOGUE AFUA_2G00820)-RELATED"/>
    <property type="match status" value="1"/>
</dbReference>
<organism evidence="3 4">
    <name type="scientific">Mycobacterium yunnanensis</name>
    <dbReference type="NCBI Taxonomy" id="368477"/>
    <lineage>
        <taxon>Bacteria</taxon>
        <taxon>Bacillati</taxon>
        <taxon>Actinomycetota</taxon>
        <taxon>Actinomycetes</taxon>
        <taxon>Mycobacteriales</taxon>
        <taxon>Mycobacteriaceae</taxon>
        <taxon>Mycobacterium</taxon>
    </lineage>
</organism>
<evidence type="ECO:0000313" key="3">
    <source>
        <dbReference type="EMBL" id="MCV7421492.1"/>
    </source>
</evidence>
<dbReference type="InterPro" id="IPR013830">
    <property type="entry name" value="SGNH_hydro"/>
</dbReference>
<name>A0A9X3C351_9MYCO</name>
<sequence>MRYLSVLLLTLMSVLIGCQQNPPDYTSKYTAPPSVETKPGVPMAIIGDSYTGGSPMGGKGPRSWPSLVTSQLREQGTPIDPDVAVESGAGYAALGNQRARVFADLIPSVVRPKDKLVVFFGSRNDTNVAAPELISAVRRTFSDARAAAPGAGLFVVGPPWVDANPSPGVLQARDIVRAEAQAAGAVFIDPIADGWFVGRPDLIGKDGVHPTDAGHQYIAEKLAPLLAQQVQAVPAP</sequence>
<dbReference type="InterPro" id="IPR053140">
    <property type="entry name" value="GDSL_Rv0518-like"/>
</dbReference>
<keyword evidence="1" id="KW-0732">Signal</keyword>
<feature type="signal peptide" evidence="1">
    <location>
        <begin position="1"/>
        <end position="19"/>
    </location>
</feature>
<dbReference type="PANTHER" id="PTHR43784">
    <property type="entry name" value="GDSL-LIKE LIPASE/ACYLHYDROLASE, PUTATIVE (AFU_ORTHOLOGUE AFUA_2G00820)-RELATED"/>
    <property type="match status" value="1"/>
</dbReference>
<dbReference type="EMBL" id="JACKVK010000008">
    <property type="protein sequence ID" value="MCV7421492.1"/>
    <property type="molecule type" value="Genomic_DNA"/>
</dbReference>